<evidence type="ECO:0000256" key="6">
    <source>
        <dbReference type="ARBA" id="ARBA00023136"/>
    </source>
</evidence>
<gene>
    <name evidence="9" type="ORF">Tci_483942</name>
</gene>
<evidence type="ECO:0000256" key="4">
    <source>
        <dbReference type="ARBA" id="ARBA00022692"/>
    </source>
</evidence>
<dbReference type="InterPro" id="IPR005150">
    <property type="entry name" value="Cellulose_synth"/>
</dbReference>
<keyword evidence="3" id="KW-0808">Transferase</keyword>
<keyword evidence="5" id="KW-1133">Transmembrane helix</keyword>
<reference evidence="9" key="1">
    <citation type="journal article" date="2019" name="Sci. Rep.">
        <title>Draft genome of Tanacetum cinerariifolium, the natural source of mosquito coil.</title>
        <authorList>
            <person name="Yamashiro T."/>
            <person name="Shiraishi A."/>
            <person name="Satake H."/>
            <person name="Nakayama K."/>
        </authorList>
    </citation>
    <scope>NUCLEOTIDE SEQUENCE</scope>
</reference>
<dbReference type="GO" id="GO:0016020">
    <property type="term" value="C:membrane"/>
    <property type="evidence" value="ECO:0007669"/>
    <property type="project" value="InterPro"/>
</dbReference>
<sequence length="99" mass="10857">VFYKIISLVQKFDTLQSEVSTTNAARILGIAPAMAKENLLASESKGHLFVRCGREGKPSQLAVVDIFITIVDPIKEPPLVTTKKVLAILFVDYPIDKVS</sequence>
<accession>A0A699I645</accession>
<dbReference type="Pfam" id="PF03552">
    <property type="entry name" value="Cellulose_synt"/>
    <property type="match status" value="1"/>
</dbReference>
<name>A0A699I645_TANCI</name>
<keyword evidence="6" id="KW-0472">Membrane</keyword>
<evidence type="ECO:0000313" key="9">
    <source>
        <dbReference type="EMBL" id="GEZ11969.1"/>
    </source>
</evidence>
<feature type="binding site" evidence="8">
    <location>
        <position position="75"/>
    </location>
    <ligand>
        <name>UDP-alpha-D-glucose</name>
        <dbReference type="ChEBI" id="CHEBI:58885"/>
    </ligand>
</feature>
<dbReference type="GO" id="GO:0071555">
    <property type="term" value="P:cell wall organization"/>
    <property type="evidence" value="ECO:0007669"/>
    <property type="project" value="UniProtKB-KW"/>
</dbReference>
<feature type="non-terminal residue" evidence="9">
    <location>
        <position position="1"/>
    </location>
</feature>
<evidence type="ECO:0000256" key="5">
    <source>
        <dbReference type="ARBA" id="ARBA00022989"/>
    </source>
</evidence>
<keyword evidence="2" id="KW-0328">Glycosyltransferase</keyword>
<dbReference type="EMBL" id="BKCJ010242845">
    <property type="protein sequence ID" value="GEZ11969.1"/>
    <property type="molecule type" value="Genomic_DNA"/>
</dbReference>
<keyword evidence="4" id="KW-0812">Transmembrane</keyword>
<evidence type="ECO:0000256" key="2">
    <source>
        <dbReference type="ARBA" id="ARBA00022676"/>
    </source>
</evidence>
<dbReference type="InterPro" id="IPR036388">
    <property type="entry name" value="WH-like_DNA-bd_sf"/>
</dbReference>
<dbReference type="PANTHER" id="PTHR13301">
    <property type="entry name" value="X-BOX TRANSCRIPTION FACTOR-RELATED"/>
    <property type="match status" value="1"/>
</dbReference>
<comment type="caution">
    <text evidence="9">The sequence shown here is derived from an EMBL/GenBank/DDBJ whole genome shotgun (WGS) entry which is preliminary data.</text>
</comment>
<dbReference type="GO" id="GO:0012505">
    <property type="term" value="C:endomembrane system"/>
    <property type="evidence" value="ECO:0007669"/>
    <property type="project" value="UniProtKB-SubCell"/>
</dbReference>
<proteinExistence type="predicted"/>
<evidence type="ECO:0000256" key="1">
    <source>
        <dbReference type="ARBA" id="ARBA00004308"/>
    </source>
</evidence>
<keyword evidence="7" id="KW-0961">Cell wall biogenesis/degradation</keyword>
<evidence type="ECO:0000256" key="8">
    <source>
        <dbReference type="PIRSR" id="PIRSR605150-2"/>
    </source>
</evidence>
<evidence type="ECO:0000256" key="7">
    <source>
        <dbReference type="ARBA" id="ARBA00023316"/>
    </source>
</evidence>
<comment type="subcellular location">
    <subcellularLocation>
        <location evidence="1">Endomembrane system</location>
    </subcellularLocation>
</comment>
<protein>
    <submittedName>
        <fullName evidence="9">Cellulose synthase A catalytic subunit 3 [UDP-forming]-like</fullName>
    </submittedName>
</protein>
<dbReference type="GO" id="GO:0016760">
    <property type="term" value="F:cellulose synthase (UDP-forming) activity"/>
    <property type="evidence" value="ECO:0007669"/>
    <property type="project" value="InterPro"/>
</dbReference>
<dbReference type="GO" id="GO:0030244">
    <property type="term" value="P:cellulose biosynthetic process"/>
    <property type="evidence" value="ECO:0007669"/>
    <property type="project" value="InterPro"/>
</dbReference>
<dbReference type="Gene3D" id="1.10.10.10">
    <property type="entry name" value="Winged helix-like DNA-binding domain superfamily/Winged helix DNA-binding domain"/>
    <property type="match status" value="1"/>
</dbReference>
<dbReference type="AlphaFoldDB" id="A0A699I645"/>
<feature type="binding site" evidence="8">
    <location>
        <position position="76"/>
    </location>
    <ligand>
        <name>UDP-alpha-D-glucose</name>
        <dbReference type="ChEBI" id="CHEBI:58885"/>
    </ligand>
</feature>
<organism evidence="9">
    <name type="scientific">Tanacetum cinerariifolium</name>
    <name type="common">Dalmatian daisy</name>
    <name type="synonym">Chrysanthemum cinerariifolium</name>
    <dbReference type="NCBI Taxonomy" id="118510"/>
    <lineage>
        <taxon>Eukaryota</taxon>
        <taxon>Viridiplantae</taxon>
        <taxon>Streptophyta</taxon>
        <taxon>Embryophyta</taxon>
        <taxon>Tracheophyta</taxon>
        <taxon>Spermatophyta</taxon>
        <taxon>Magnoliopsida</taxon>
        <taxon>eudicotyledons</taxon>
        <taxon>Gunneridae</taxon>
        <taxon>Pentapetalae</taxon>
        <taxon>asterids</taxon>
        <taxon>campanulids</taxon>
        <taxon>Asterales</taxon>
        <taxon>Asteraceae</taxon>
        <taxon>Asteroideae</taxon>
        <taxon>Anthemideae</taxon>
        <taxon>Anthemidinae</taxon>
        <taxon>Tanacetum</taxon>
    </lineage>
</organism>
<evidence type="ECO:0000256" key="3">
    <source>
        <dbReference type="ARBA" id="ARBA00022679"/>
    </source>
</evidence>